<feature type="compositionally biased region" description="Acidic residues" evidence="1">
    <location>
        <begin position="283"/>
        <end position="292"/>
    </location>
</feature>
<dbReference type="EMBL" id="HACG01014270">
    <property type="protein sequence ID" value="CEK61135.1"/>
    <property type="molecule type" value="Transcribed_RNA"/>
</dbReference>
<feature type="region of interest" description="Disordered" evidence="1">
    <location>
        <begin position="254"/>
        <end position="292"/>
    </location>
</feature>
<dbReference type="InterPro" id="IPR036770">
    <property type="entry name" value="Ankyrin_rpt-contain_sf"/>
</dbReference>
<organism evidence="2">
    <name type="scientific">Arion vulgaris</name>
    <dbReference type="NCBI Taxonomy" id="1028688"/>
    <lineage>
        <taxon>Eukaryota</taxon>
        <taxon>Metazoa</taxon>
        <taxon>Spiralia</taxon>
        <taxon>Lophotrochozoa</taxon>
        <taxon>Mollusca</taxon>
        <taxon>Gastropoda</taxon>
        <taxon>Heterobranchia</taxon>
        <taxon>Euthyneura</taxon>
        <taxon>Panpulmonata</taxon>
        <taxon>Eupulmonata</taxon>
        <taxon>Stylommatophora</taxon>
        <taxon>Helicina</taxon>
        <taxon>Arionoidea</taxon>
        <taxon>Arionidae</taxon>
        <taxon>Arion</taxon>
    </lineage>
</organism>
<dbReference type="AlphaFoldDB" id="A0A0B6Z060"/>
<feature type="non-terminal residue" evidence="2">
    <location>
        <position position="1"/>
    </location>
</feature>
<name>A0A0B6Z060_9EUPU</name>
<gene>
    <name evidence="2" type="primary">ORF41410</name>
</gene>
<dbReference type="Gene3D" id="1.25.40.20">
    <property type="entry name" value="Ankyrin repeat-containing domain"/>
    <property type="match status" value="1"/>
</dbReference>
<dbReference type="SUPFAM" id="SSF48403">
    <property type="entry name" value="Ankyrin repeat"/>
    <property type="match status" value="1"/>
</dbReference>
<accession>A0A0B6Z060</accession>
<evidence type="ECO:0000256" key="1">
    <source>
        <dbReference type="SAM" id="MobiDB-lite"/>
    </source>
</evidence>
<reference evidence="2" key="1">
    <citation type="submission" date="2014-12" db="EMBL/GenBank/DDBJ databases">
        <title>Insight into the proteome of Arion vulgaris.</title>
        <authorList>
            <person name="Aradska J."/>
            <person name="Bulat T."/>
            <person name="Smidak R."/>
            <person name="Sarate P."/>
            <person name="Gangsoo J."/>
            <person name="Sialana F."/>
            <person name="Bilban M."/>
            <person name="Lubec G."/>
        </authorList>
    </citation>
    <scope>NUCLEOTIDE SEQUENCE</scope>
    <source>
        <tissue evidence="2">Skin</tissue>
    </source>
</reference>
<protein>
    <submittedName>
        <fullName evidence="2">Uncharacterized protein</fullName>
    </submittedName>
</protein>
<sequence>FLHYLLKVKETNVNHQNNNGQTALFHCILREDMSSIRILLEAGADPAIQGYAWESRRKKRKLSPLFVSLMSIPFQRSLLQSSLCEQSLRTPLPIANLVDAGYFTTPGVVKELSELIEQDFPEFSHLCSSACSLIHLMFGYKSASLKQLAARKVFQLCLIDNTSCLPNILPLASLQDNFNADELRSNPRKYEKYINLLLTPTVLRRLVQIVQLPLTLLAHLEAQLLYLRMSLKFFSLQAQRSRIPNITYQIFDDVNSDDGSSDNNRDESDDDSASYDSSTAEDAGGDSDLEYW</sequence>
<evidence type="ECO:0000313" key="2">
    <source>
        <dbReference type="EMBL" id="CEK61135.1"/>
    </source>
</evidence>
<proteinExistence type="predicted"/>